<name>A0A9N8ZIE0_9GLOM</name>
<gene>
    <name evidence="1" type="ORF">DERYTH_LOCUS2698</name>
</gene>
<dbReference type="EMBL" id="CAJVPY010000884">
    <property type="protein sequence ID" value="CAG8496923.1"/>
    <property type="molecule type" value="Genomic_DNA"/>
</dbReference>
<accession>A0A9N8ZIE0</accession>
<organism evidence="1 2">
    <name type="scientific">Dentiscutata erythropus</name>
    <dbReference type="NCBI Taxonomy" id="1348616"/>
    <lineage>
        <taxon>Eukaryota</taxon>
        <taxon>Fungi</taxon>
        <taxon>Fungi incertae sedis</taxon>
        <taxon>Mucoromycota</taxon>
        <taxon>Glomeromycotina</taxon>
        <taxon>Glomeromycetes</taxon>
        <taxon>Diversisporales</taxon>
        <taxon>Gigasporaceae</taxon>
        <taxon>Dentiscutata</taxon>
    </lineage>
</organism>
<evidence type="ECO:0000313" key="2">
    <source>
        <dbReference type="Proteomes" id="UP000789405"/>
    </source>
</evidence>
<comment type="caution">
    <text evidence="1">The sequence shown here is derived from an EMBL/GenBank/DDBJ whole genome shotgun (WGS) entry which is preliminary data.</text>
</comment>
<keyword evidence="2" id="KW-1185">Reference proteome</keyword>
<dbReference type="Proteomes" id="UP000789405">
    <property type="component" value="Unassembled WGS sequence"/>
</dbReference>
<sequence>MCMIECEMNASGHKGQRKYVVSFCHDVHEFVALATSSFLQPPPPVTSLL</sequence>
<evidence type="ECO:0000313" key="1">
    <source>
        <dbReference type="EMBL" id="CAG8496923.1"/>
    </source>
</evidence>
<protein>
    <submittedName>
        <fullName evidence="1">21048_t:CDS:1</fullName>
    </submittedName>
</protein>
<reference evidence="1" key="1">
    <citation type="submission" date="2021-06" db="EMBL/GenBank/DDBJ databases">
        <authorList>
            <person name="Kallberg Y."/>
            <person name="Tangrot J."/>
            <person name="Rosling A."/>
        </authorList>
    </citation>
    <scope>NUCLEOTIDE SEQUENCE</scope>
    <source>
        <strain evidence="1">MA453B</strain>
    </source>
</reference>
<proteinExistence type="predicted"/>
<dbReference type="OrthoDB" id="10273029at2759"/>
<dbReference type="AlphaFoldDB" id="A0A9N8ZIE0"/>